<dbReference type="AlphaFoldDB" id="A0ABD1D8T5"/>
<evidence type="ECO:0000256" key="2">
    <source>
        <dbReference type="SAM" id="SignalP"/>
    </source>
</evidence>
<feature type="compositionally biased region" description="Acidic residues" evidence="1">
    <location>
        <begin position="62"/>
        <end position="71"/>
    </location>
</feature>
<dbReference type="EMBL" id="JBEHCU010006859">
    <property type="protein sequence ID" value="KAL1396061.1"/>
    <property type="molecule type" value="Genomic_DNA"/>
</dbReference>
<name>A0ABD1D8T5_CULPP</name>
<dbReference type="Proteomes" id="UP001562425">
    <property type="component" value="Unassembled WGS sequence"/>
</dbReference>
<protein>
    <submittedName>
        <fullName evidence="3">Uncharacterized protein</fullName>
    </submittedName>
</protein>
<proteinExistence type="predicted"/>
<keyword evidence="2" id="KW-0732">Signal</keyword>
<keyword evidence="4" id="KW-1185">Reference proteome</keyword>
<evidence type="ECO:0000313" key="4">
    <source>
        <dbReference type="Proteomes" id="UP001562425"/>
    </source>
</evidence>
<organism evidence="3 4">
    <name type="scientific">Culex pipiens pipiens</name>
    <name type="common">Northern house mosquito</name>
    <dbReference type="NCBI Taxonomy" id="38569"/>
    <lineage>
        <taxon>Eukaryota</taxon>
        <taxon>Metazoa</taxon>
        <taxon>Ecdysozoa</taxon>
        <taxon>Arthropoda</taxon>
        <taxon>Hexapoda</taxon>
        <taxon>Insecta</taxon>
        <taxon>Pterygota</taxon>
        <taxon>Neoptera</taxon>
        <taxon>Endopterygota</taxon>
        <taxon>Diptera</taxon>
        <taxon>Nematocera</taxon>
        <taxon>Culicoidea</taxon>
        <taxon>Culicidae</taxon>
        <taxon>Culicinae</taxon>
        <taxon>Culicini</taxon>
        <taxon>Culex</taxon>
        <taxon>Culex</taxon>
    </lineage>
</organism>
<comment type="caution">
    <text evidence="3">The sequence shown here is derived from an EMBL/GenBank/DDBJ whole genome shotgun (WGS) entry which is preliminary data.</text>
</comment>
<evidence type="ECO:0000256" key="1">
    <source>
        <dbReference type="SAM" id="MobiDB-lite"/>
    </source>
</evidence>
<feature type="signal peptide" evidence="2">
    <location>
        <begin position="1"/>
        <end position="23"/>
    </location>
</feature>
<feature type="region of interest" description="Disordered" evidence="1">
    <location>
        <begin position="45"/>
        <end position="104"/>
    </location>
</feature>
<feature type="compositionally biased region" description="Basic and acidic residues" evidence="1">
    <location>
        <begin position="51"/>
        <end position="60"/>
    </location>
</feature>
<sequence>MKAFAVTLLAIVAVALLVDVCQGQYDFRKPDGRMEDIEAMLKHSHMPSFEDMPRFRRSPFDDFNEEIEEHAEDGGNNHGQGQGGGQGQGQGQGGPNGQGQGGKH</sequence>
<feature type="chain" id="PRO_5044789861" evidence="2">
    <location>
        <begin position="24"/>
        <end position="104"/>
    </location>
</feature>
<reference evidence="3 4" key="1">
    <citation type="submission" date="2024-05" db="EMBL/GenBank/DDBJ databases">
        <title>Culex pipiens pipiens assembly and annotation.</title>
        <authorList>
            <person name="Alout H."/>
            <person name="Durand T."/>
        </authorList>
    </citation>
    <scope>NUCLEOTIDE SEQUENCE [LARGE SCALE GENOMIC DNA]</scope>
    <source>
        <strain evidence="3">HA-2024</strain>
        <tissue evidence="3">Whole body</tissue>
    </source>
</reference>
<gene>
    <name evidence="3" type="ORF">pipiens_010788</name>
</gene>
<evidence type="ECO:0000313" key="3">
    <source>
        <dbReference type="EMBL" id="KAL1396061.1"/>
    </source>
</evidence>
<accession>A0ABD1D8T5</accession>
<feature type="compositionally biased region" description="Gly residues" evidence="1">
    <location>
        <begin position="76"/>
        <end position="104"/>
    </location>
</feature>